<name>A0AAD7KJJ9_9AGAR</name>
<dbReference type="EMBL" id="JARKIB010000001">
    <property type="protein sequence ID" value="KAJ7786363.1"/>
    <property type="molecule type" value="Genomic_DNA"/>
</dbReference>
<feature type="region of interest" description="Disordered" evidence="1">
    <location>
        <begin position="53"/>
        <end position="79"/>
    </location>
</feature>
<evidence type="ECO:0000313" key="2">
    <source>
        <dbReference type="EMBL" id="KAJ7786363.1"/>
    </source>
</evidence>
<sequence>MSTHRVFLSKNQAEALQRFITSARSAIGGEIPPEINIIGEELQRQIVNGPSTDGAARCSCGGDRPKKKAKGTLSTKSMNWTPDCQRGGRKFIVVEAQESAGKNASSALGFFQGIMDHQQADYSHRVTGEWVANMGDYLIGSSFSKTKTGQPIIRLARRCYLSDTSLIHEDFVWMLSRMQLALAVIKLANANLKRRTITDIWRSEGQGVSGTGVTEGTWRIWINQGCVIAKLAAAGIRCSLVLQSDRGAVSWIKDRGGWGINIFMR</sequence>
<dbReference type="Proteomes" id="UP001215598">
    <property type="component" value="Unassembled WGS sequence"/>
</dbReference>
<evidence type="ECO:0000256" key="1">
    <source>
        <dbReference type="SAM" id="MobiDB-lite"/>
    </source>
</evidence>
<keyword evidence="3" id="KW-1185">Reference proteome</keyword>
<reference evidence="2" key="1">
    <citation type="submission" date="2023-03" db="EMBL/GenBank/DDBJ databases">
        <title>Massive genome expansion in bonnet fungi (Mycena s.s.) driven by repeated elements and novel gene families across ecological guilds.</title>
        <authorList>
            <consortium name="Lawrence Berkeley National Laboratory"/>
            <person name="Harder C.B."/>
            <person name="Miyauchi S."/>
            <person name="Viragh M."/>
            <person name="Kuo A."/>
            <person name="Thoen E."/>
            <person name="Andreopoulos B."/>
            <person name="Lu D."/>
            <person name="Skrede I."/>
            <person name="Drula E."/>
            <person name="Henrissat B."/>
            <person name="Morin E."/>
            <person name="Kohler A."/>
            <person name="Barry K."/>
            <person name="LaButti K."/>
            <person name="Morin E."/>
            <person name="Salamov A."/>
            <person name="Lipzen A."/>
            <person name="Mereny Z."/>
            <person name="Hegedus B."/>
            <person name="Baldrian P."/>
            <person name="Stursova M."/>
            <person name="Weitz H."/>
            <person name="Taylor A."/>
            <person name="Grigoriev I.V."/>
            <person name="Nagy L.G."/>
            <person name="Martin F."/>
            <person name="Kauserud H."/>
        </authorList>
    </citation>
    <scope>NUCLEOTIDE SEQUENCE</scope>
    <source>
        <strain evidence="2">CBHHK182m</strain>
    </source>
</reference>
<organism evidence="2 3">
    <name type="scientific">Mycena metata</name>
    <dbReference type="NCBI Taxonomy" id="1033252"/>
    <lineage>
        <taxon>Eukaryota</taxon>
        <taxon>Fungi</taxon>
        <taxon>Dikarya</taxon>
        <taxon>Basidiomycota</taxon>
        <taxon>Agaricomycotina</taxon>
        <taxon>Agaricomycetes</taxon>
        <taxon>Agaricomycetidae</taxon>
        <taxon>Agaricales</taxon>
        <taxon>Marasmiineae</taxon>
        <taxon>Mycenaceae</taxon>
        <taxon>Mycena</taxon>
    </lineage>
</organism>
<proteinExistence type="predicted"/>
<comment type="caution">
    <text evidence="2">The sequence shown here is derived from an EMBL/GenBank/DDBJ whole genome shotgun (WGS) entry which is preliminary data.</text>
</comment>
<evidence type="ECO:0000313" key="3">
    <source>
        <dbReference type="Proteomes" id="UP001215598"/>
    </source>
</evidence>
<accession>A0AAD7KJJ9</accession>
<dbReference type="AlphaFoldDB" id="A0AAD7KJJ9"/>
<protein>
    <submittedName>
        <fullName evidence="2">Uncharacterized protein</fullName>
    </submittedName>
</protein>
<gene>
    <name evidence="2" type="ORF">B0H16DRAFT_1490166</name>
</gene>